<feature type="signal peptide" evidence="1">
    <location>
        <begin position="1"/>
        <end position="24"/>
    </location>
</feature>
<feature type="chain" id="PRO_5045706834" description="Secreted protein" evidence="1">
    <location>
        <begin position="25"/>
        <end position="111"/>
    </location>
</feature>
<evidence type="ECO:0000313" key="3">
    <source>
        <dbReference type="Proteomes" id="UP001500831"/>
    </source>
</evidence>
<dbReference type="Proteomes" id="UP001500831">
    <property type="component" value="Unassembled WGS sequence"/>
</dbReference>
<organism evidence="2 3">
    <name type="scientific">Streptosporangium fragile</name>
    <dbReference type="NCBI Taxonomy" id="46186"/>
    <lineage>
        <taxon>Bacteria</taxon>
        <taxon>Bacillati</taxon>
        <taxon>Actinomycetota</taxon>
        <taxon>Actinomycetes</taxon>
        <taxon>Streptosporangiales</taxon>
        <taxon>Streptosporangiaceae</taxon>
        <taxon>Streptosporangium</taxon>
    </lineage>
</organism>
<sequence>MGKRRVMLLGPALLTVLVIGPAPASPATAVPGSAGAAPGITRHVTTADASSAGPCWKMGKKKNRERCYAEFHRSLHRRDLLDDERGPLDRRRLHRDRDRDSWKRDFFRFLR</sequence>
<name>A0ABP6IKU1_9ACTN</name>
<evidence type="ECO:0008006" key="4">
    <source>
        <dbReference type="Google" id="ProtNLM"/>
    </source>
</evidence>
<keyword evidence="3" id="KW-1185">Reference proteome</keyword>
<accession>A0ABP6IKU1</accession>
<keyword evidence="1" id="KW-0732">Signal</keyword>
<protein>
    <recommendedName>
        <fullName evidence="4">Secreted protein</fullName>
    </recommendedName>
</protein>
<evidence type="ECO:0000256" key="1">
    <source>
        <dbReference type="SAM" id="SignalP"/>
    </source>
</evidence>
<dbReference type="EMBL" id="BAAAVI010000053">
    <property type="protein sequence ID" value="GAA2894256.1"/>
    <property type="molecule type" value="Genomic_DNA"/>
</dbReference>
<gene>
    <name evidence="2" type="ORF">GCM10010517_58900</name>
</gene>
<reference evidence="3" key="1">
    <citation type="journal article" date="2019" name="Int. J. Syst. Evol. Microbiol.">
        <title>The Global Catalogue of Microorganisms (GCM) 10K type strain sequencing project: providing services to taxonomists for standard genome sequencing and annotation.</title>
        <authorList>
            <consortium name="The Broad Institute Genomics Platform"/>
            <consortium name="The Broad Institute Genome Sequencing Center for Infectious Disease"/>
            <person name="Wu L."/>
            <person name="Ma J."/>
        </authorList>
    </citation>
    <scope>NUCLEOTIDE SEQUENCE [LARGE SCALE GENOMIC DNA]</scope>
    <source>
        <strain evidence="3">JCM 6242</strain>
    </source>
</reference>
<proteinExistence type="predicted"/>
<comment type="caution">
    <text evidence="2">The sequence shown here is derived from an EMBL/GenBank/DDBJ whole genome shotgun (WGS) entry which is preliminary data.</text>
</comment>
<evidence type="ECO:0000313" key="2">
    <source>
        <dbReference type="EMBL" id="GAA2894256.1"/>
    </source>
</evidence>